<reference evidence="1 2" key="1">
    <citation type="submission" date="2016-11" db="EMBL/GenBank/DDBJ databases">
        <authorList>
            <consortium name="Pathogen Informatics"/>
        </authorList>
    </citation>
    <scope>NUCLEOTIDE SEQUENCE [LARGE SCALE GENOMIC DNA]</scope>
    <source>
        <strain evidence="1 2">968</strain>
    </source>
</reference>
<dbReference type="RefSeq" id="WP_074357507.1">
    <property type="nucleotide sequence ID" value="NZ_FSCP01000001.1"/>
</dbReference>
<dbReference type="EMBL" id="FSFA01000003">
    <property type="protein sequence ID" value="SHX43035.1"/>
    <property type="molecule type" value="Genomic_DNA"/>
</dbReference>
<dbReference type="InterPro" id="IPR055637">
    <property type="entry name" value="DUF7213"/>
</dbReference>
<evidence type="ECO:0000313" key="1">
    <source>
        <dbReference type="EMBL" id="SHX43035.1"/>
    </source>
</evidence>
<gene>
    <name evidence="1" type="ORF">SAMEA2275694_02629</name>
</gene>
<sequence>MDERRAAAYRKLDEATRELAKISRAEDDDGDPTQYVPTDYVLIVGLQGIDEDGDRVGYVTMFPKDGCQPRYITTGILAQINDTLRAPRVVE</sequence>
<accession>A0A9Q7SE63</accession>
<dbReference type="Pfam" id="PF23850">
    <property type="entry name" value="DUF7213"/>
    <property type="match status" value="1"/>
</dbReference>
<name>A0A9Q7SE63_9MYCO</name>
<organism evidence="1 2">
    <name type="scientific">Mycobacteroides abscessus subsp. bolletii</name>
    <dbReference type="NCBI Taxonomy" id="319705"/>
    <lineage>
        <taxon>Bacteria</taxon>
        <taxon>Bacillati</taxon>
        <taxon>Actinomycetota</taxon>
        <taxon>Actinomycetes</taxon>
        <taxon>Mycobacteriales</taxon>
        <taxon>Mycobacteriaceae</taxon>
        <taxon>Mycobacteroides</taxon>
        <taxon>Mycobacteroides abscessus</taxon>
    </lineage>
</organism>
<comment type="caution">
    <text evidence="1">The sequence shown here is derived from an EMBL/GenBank/DDBJ whole genome shotgun (WGS) entry which is preliminary data.</text>
</comment>
<proteinExistence type="predicted"/>
<protein>
    <submittedName>
        <fullName evidence="1">Uncharacterized protein</fullName>
    </submittedName>
</protein>
<dbReference type="Proteomes" id="UP000185183">
    <property type="component" value="Unassembled WGS sequence"/>
</dbReference>
<evidence type="ECO:0000313" key="2">
    <source>
        <dbReference type="Proteomes" id="UP000185183"/>
    </source>
</evidence>
<dbReference type="AlphaFoldDB" id="A0A9Q7SE63"/>